<organism evidence="1 2">
    <name type="scientific">Diaporthe australafricana</name>
    <dbReference type="NCBI Taxonomy" id="127596"/>
    <lineage>
        <taxon>Eukaryota</taxon>
        <taxon>Fungi</taxon>
        <taxon>Dikarya</taxon>
        <taxon>Ascomycota</taxon>
        <taxon>Pezizomycotina</taxon>
        <taxon>Sordariomycetes</taxon>
        <taxon>Sordariomycetidae</taxon>
        <taxon>Diaporthales</taxon>
        <taxon>Diaporthaceae</taxon>
        <taxon>Diaporthe</taxon>
    </lineage>
</organism>
<evidence type="ECO:0000313" key="2">
    <source>
        <dbReference type="Proteomes" id="UP001583177"/>
    </source>
</evidence>
<evidence type="ECO:0000313" key="1">
    <source>
        <dbReference type="EMBL" id="KAL1853505.1"/>
    </source>
</evidence>
<dbReference type="EMBL" id="JAWRVE010000149">
    <property type="protein sequence ID" value="KAL1853505.1"/>
    <property type="molecule type" value="Genomic_DNA"/>
</dbReference>
<dbReference type="Proteomes" id="UP001583177">
    <property type="component" value="Unassembled WGS sequence"/>
</dbReference>
<dbReference type="InterPro" id="IPR036570">
    <property type="entry name" value="HORMA_dom_sf"/>
</dbReference>
<name>A0ABR3W532_9PEZI</name>
<accession>A0ABR3W532</accession>
<gene>
    <name evidence="1" type="primary">ANB1_2</name>
    <name evidence="1" type="ORF">Daus18300_011786</name>
</gene>
<dbReference type="GO" id="GO:0003743">
    <property type="term" value="F:translation initiation factor activity"/>
    <property type="evidence" value="ECO:0007669"/>
    <property type="project" value="UniProtKB-KW"/>
</dbReference>
<dbReference type="Gene3D" id="3.30.900.10">
    <property type="entry name" value="HORMA domain"/>
    <property type="match status" value="1"/>
</dbReference>
<keyword evidence="1" id="KW-0648">Protein biosynthesis</keyword>
<reference evidence="1 2" key="1">
    <citation type="journal article" date="2024" name="IMA Fungus">
        <title>IMA Genome - F19 : A genome assembly and annotation guide to empower mycologists, including annotated draft genome sequences of Ceratocystis pirilliformis, Diaporthe australafricana, Fusarium ophioides, Paecilomyces lecythidis, and Sporothrix stenoceras.</title>
        <authorList>
            <person name="Aylward J."/>
            <person name="Wilson A.M."/>
            <person name="Visagie C.M."/>
            <person name="Spraker J."/>
            <person name="Barnes I."/>
            <person name="Buitendag C."/>
            <person name="Ceriani C."/>
            <person name="Del Mar Angel L."/>
            <person name="du Plessis D."/>
            <person name="Fuchs T."/>
            <person name="Gasser K."/>
            <person name="Kramer D."/>
            <person name="Li W."/>
            <person name="Munsamy K."/>
            <person name="Piso A."/>
            <person name="Price J.L."/>
            <person name="Sonnekus B."/>
            <person name="Thomas C."/>
            <person name="van der Nest A."/>
            <person name="van Dijk A."/>
            <person name="van Heerden A."/>
            <person name="van Vuuren N."/>
            <person name="Yilmaz N."/>
            <person name="Duong T.A."/>
            <person name="van der Merwe N.A."/>
            <person name="Wingfield M.J."/>
            <person name="Wingfield B.D."/>
        </authorList>
    </citation>
    <scope>NUCLEOTIDE SEQUENCE [LARGE SCALE GENOMIC DNA]</scope>
    <source>
        <strain evidence="1 2">CMW 18300</strain>
    </source>
</reference>
<proteinExistence type="predicted"/>
<keyword evidence="1" id="KW-0396">Initiation factor</keyword>
<sequence length="156" mass="17744">MEDIPDYDVELAKLLVTATNQIFVALEERLLGKVFVCFTDSKKWNMDCLLECYTLKFSYTGLGDFHIYVDRAGAEDRALKENISTDVFKSLKQSFSIRAQLPDIFYTQLFVSSVDYHTELKGAWAGNGHGVREALLRLKWKKGSGSSRVGKFESVR</sequence>
<comment type="caution">
    <text evidence="1">The sequence shown here is derived from an EMBL/GenBank/DDBJ whole genome shotgun (WGS) entry which is preliminary data.</text>
</comment>
<keyword evidence="2" id="KW-1185">Reference proteome</keyword>
<protein>
    <submittedName>
        <fullName evidence="1">Translation initiation factor eIF5A</fullName>
    </submittedName>
</protein>